<dbReference type="InterPro" id="IPR001650">
    <property type="entry name" value="Helicase_C-like"/>
</dbReference>
<dbReference type="GO" id="GO:0016787">
    <property type="term" value="F:hydrolase activity"/>
    <property type="evidence" value="ECO:0007669"/>
    <property type="project" value="UniProtKB-KW"/>
</dbReference>
<sequence length="801" mass="89188">MAFAKVATDVSPGVAERRVKELLAKAQRRAAGLDIPSSPTRCRASSSGSSGDRDAEVEVVKVKEPRSKQLIKASLSSGSDSDSDEDVKPNIVKSSGVVSQELAVLIRTPKRSPSSDSSSESELKRKPELRITRMSFRNPSETPKTKASSSKPIRKRKRNSILPVTIINPWKRKAPEPLDTSSDQECPVKASKMEISFKEVSSSESEDERPLRPVPILQKKSSSDGSKKLPKSSSSSSDSSSSEESDNDNEQDVQPKVAPNETASEGADTKKPASDETEVVADTEYFQTLGTAEVGKKKAPVVAAVPKWVQRAVRVSAKVESLGDLEDEVELLGTNLVAALRQNGIQGLFPIQKQVIRSLLDKRVIRMGCPPRDICVAAPTGSGKTLAFILPLIRLLENKLEKLVRAVILLPTAELVKQVFDVFSTFAEGTNVRAAMLAGYKSRLEEEKLLLKKGHSLVDVVVATPAKFLQHLRATRNFSVQQLEMLILDEADRMVDMIQYGLIQEIEDAVFTKRPDGSNLSVCRCSGITIGRPRPGAINCCLFDASHTPLRKLLYSATLMSDPEKLKHLNLFYPKVFHASHIHERILQNAATADDTSQERQPVKPIVMSQLALTLPDKLEERWMACDLQTRPLLVWWLATRKAHSHMLVFTRTREECHRLRVVIEHMGDCRVIDLSADMKKRKRHKALQDFDNGLYDVLICTALLARGMDLANVEHVLLYHSPRSAEEYVHTVGRTARANRHGISIVLINEQEERRLKKTLKVIANSKIKSYLWNAEELTEFYGRYQQALALAKKELLRKS</sequence>
<comment type="domain">
    <text evidence="6">The Q motif is unique to and characteristic of the DEAD box family of RNA helicases and controls ATP binding and hydrolysis.</text>
</comment>
<evidence type="ECO:0000259" key="9">
    <source>
        <dbReference type="PROSITE" id="PS51194"/>
    </source>
</evidence>
<keyword evidence="11" id="KW-1185">Reference proteome</keyword>
<feature type="compositionally biased region" description="Basic and acidic residues" evidence="7">
    <location>
        <begin position="121"/>
        <end position="131"/>
    </location>
</feature>
<dbReference type="EnsemblMetazoa" id="XM_022812355">
    <property type="protein sequence ID" value="XP_022668090"/>
    <property type="gene ID" value="LOC111253235"/>
</dbReference>
<protein>
    <recommendedName>
        <fullName evidence="6">ATP-dependent RNA helicase</fullName>
        <ecNumber evidence="6">3.6.4.13</ecNumber>
    </recommendedName>
</protein>
<dbReference type="GeneID" id="111253235"/>
<dbReference type="OrthoDB" id="3370at2759"/>
<dbReference type="Gene3D" id="3.40.50.300">
    <property type="entry name" value="P-loop containing nucleotide triphosphate hydrolases"/>
    <property type="match status" value="2"/>
</dbReference>
<feature type="region of interest" description="Disordered" evidence="7">
    <location>
        <begin position="28"/>
        <end position="278"/>
    </location>
</feature>
<dbReference type="PROSITE" id="PS51194">
    <property type="entry name" value="HELICASE_CTER"/>
    <property type="match status" value="1"/>
</dbReference>
<feature type="compositionally biased region" description="Basic and acidic residues" evidence="7">
    <location>
        <begin position="51"/>
        <end position="67"/>
    </location>
</feature>
<evidence type="ECO:0000256" key="7">
    <source>
        <dbReference type="SAM" id="MobiDB-lite"/>
    </source>
</evidence>
<dbReference type="PANTHER" id="PTHR24031">
    <property type="entry name" value="RNA HELICASE"/>
    <property type="match status" value="1"/>
</dbReference>
<dbReference type="KEGG" id="vde:111253235"/>
<comment type="catalytic activity">
    <reaction evidence="6">
        <text>ATP + H2O = ADP + phosphate + H(+)</text>
        <dbReference type="Rhea" id="RHEA:13065"/>
        <dbReference type="ChEBI" id="CHEBI:15377"/>
        <dbReference type="ChEBI" id="CHEBI:15378"/>
        <dbReference type="ChEBI" id="CHEBI:30616"/>
        <dbReference type="ChEBI" id="CHEBI:43474"/>
        <dbReference type="ChEBI" id="CHEBI:456216"/>
        <dbReference type="EC" id="3.6.4.13"/>
    </reaction>
</comment>
<dbReference type="Pfam" id="PF00271">
    <property type="entry name" value="Helicase_C"/>
    <property type="match status" value="1"/>
</dbReference>
<keyword evidence="3 6" id="KW-0347">Helicase</keyword>
<dbReference type="FunCoup" id="A0A7M7KK38">
    <property type="interactions" value="2127"/>
</dbReference>
<dbReference type="AlphaFoldDB" id="A0A7M7KK38"/>
<feature type="compositionally biased region" description="Low complexity" evidence="7">
    <location>
        <begin position="231"/>
        <end position="240"/>
    </location>
</feature>
<dbReference type="PROSITE" id="PS00039">
    <property type="entry name" value="DEAD_ATP_HELICASE"/>
    <property type="match status" value="1"/>
</dbReference>
<feature type="domain" description="Helicase ATP-binding" evidence="8">
    <location>
        <begin position="365"/>
        <end position="577"/>
    </location>
</feature>
<dbReference type="InParanoid" id="A0A7M7KK38"/>
<dbReference type="InterPro" id="IPR011545">
    <property type="entry name" value="DEAD/DEAH_box_helicase_dom"/>
</dbReference>
<dbReference type="EnsemblMetazoa" id="XM_022812356">
    <property type="protein sequence ID" value="XP_022668091"/>
    <property type="gene ID" value="LOC111253235"/>
</dbReference>
<comment type="similarity">
    <text evidence="6">Belongs to the DEAD box helicase family.</text>
</comment>
<dbReference type="SUPFAM" id="SSF52540">
    <property type="entry name" value="P-loop containing nucleoside triphosphate hydrolases"/>
    <property type="match status" value="1"/>
</dbReference>
<evidence type="ECO:0000313" key="10">
    <source>
        <dbReference type="EnsemblMetazoa" id="XP_022668090"/>
    </source>
</evidence>
<dbReference type="OMA" id="EWKPAPG"/>
<proteinExistence type="inferred from homology"/>
<keyword evidence="5 6" id="KW-0694">RNA-binding</keyword>
<dbReference type="Pfam" id="PF00270">
    <property type="entry name" value="DEAD"/>
    <property type="match status" value="1"/>
</dbReference>
<evidence type="ECO:0000256" key="1">
    <source>
        <dbReference type="ARBA" id="ARBA00022741"/>
    </source>
</evidence>
<dbReference type="RefSeq" id="XP_022668090.1">
    <property type="nucleotide sequence ID" value="XM_022812355.1"/>
</dbReference>
<evidence type="ECO:0000256" key="3">
    <source>
        <dbReference type="ARBA" id="ARBA00022806"/>
    </source>
</evidence>
<evidence type="ECO:0000256" key="4">
    <source>
        <dbReference type="ARBA" id="ARBA00022840"/>
    </source>
</evidence>
<feature type="domain" description="Helicase C-terminal" evidence="9">
    <location>
        <begin position="618"/>
        <end position="780"/>
    </location>
</feature>
<dbReference type="PROSITE" id="PS51192">
    <property type="entry name" value="HELICASE_ATP_BIND_1"/>
    <property type="match status" value="1"/>
</dbReference>
<dbReference type="InterPro" id="IPR000629">
    <property type="entry name" value="RNA-helicase_DEAD-box_CS"/>
</dbReference>
<dbReference type="InterPro" id="IPR027417">
    <property type="entry name" value="P-loop_NTPase"/>
</dbReference>
<name>A0A7M7KK38_VARDE</name>
<dbReference type="GO" id="GO:0003724">
    <property type="term" value="F:RNA helicase activity"/>
    <property type="evidence" value="ECO:0007669"/>
    <property type="project" value="UniProtKB-EC"/>
</dbReference>
<dbReference type="Proteomes" id="UP000594260">
    <property type="component" value="Unplaced"/>
</dbReference>
<dbReference type="CDD" id="cd18787">
    <property type="entry name" value="SF2_C_DEAD"/>
    <property type="match status" value="1"/>
</dbReference>
<feature type="compositionally biased region" description="Acidic residues" evidence="7">
    <location>
        <begin position="241"/>
        <end position="251"/>
    </location>
</feature>
<comment type="function">
    <text evidence="6">RNA helicase.</text>
</comment>
<evidence type="ECO:0000256" key="6">
    <source>
        <dbReference type="RuleBase" id="RU365068"/>
    </source>
</evidence>
<organism evidence="10 11">
    <name type="scientific">Varroa destructor</name>
    <name type="common">Honeybee mite</name>
    <dbReference type="NCBI Taxonomy" id="109461"/>
    <lineage>
        <taxon>Eukaryota</taxon>
        <taxon>Metazoa</taxon>
        <taxon>Ecdysozoa</taxon>
        <taxon>Arthropoda</taxon>
        <taxon>Chelicerata</taxon>
        <taxon>Arachnida</taxon>
        <taxon>Acari</taxon>
        <taxon>Parasitiformes</taxon>
        <taxon>Mesostigmata</taxon>
        <taxon>Gamasina</taxon>
        <taxon>Dermanyssoidea</taxon>
        <taxon>Varroidae</taxon>
        <taxon>Varroa</taxon>
    </lineage>
</organism>
<accession>A0A7M7KK38</accession>
<dbReference type="EC" id="3.6.4.13" evidence="6"/>
<dbReference type="SMART" id="SM00487">
    <property type="entry name" value="DEXDc"/>
    <property type="match status" value="1"/>
</dbReference>
<dbReference type="GO" id="GO:0005524">
    <property type="term" value="F:ATP binding"/>
    <property type="evidence" value="ECO:0007669"/>
    <property type="project" value="UniProtKB-UniRule"/>
</dbReference>
<feature type="compositionally biased region" description="Polar residues" evidence="7">
    <location>
        <begin position="135"/>
        <end position="151"/>
    </location>
</feature>
<evidence type="ECO:0000313" key="11">
    <source>
        <dbReference type="Proteomes" id="UP000594260"/>
    </source>
</evidence>
<evidence type="ECO:0000256" key="2">
    <source>
        <dbReference type="ARBA" id="ARBA00022801"/>
    </source>
</evidence>
<evidence type="ECO:0000259" key="8">
    <source>
        <dbReference type="PROSITE" id="PS51192"/>
    </source>
</evidence>
<dbReference type="SMART" id="SM00490">
    <property type="entry name" value="HELICc"/>
    <property type="match status" value="1"/>
</dbReference>
<keyword evidence="2 6" id="KW-0378">Hydrolase</keyword>
<keyword evidence="1 6" id="KW-0547">Nucleotide-binding</keyword>
<evidence type="ECO:0000256" key="5">
    <source>
        <dbReference type="ARBA" id="ARBA00022884"/>
    </source>
</evidence>
<dbReference type="InterPro" id="IPR014001">
    <property type="entry name" value="Helicase_ATP-bd"/>
</dbReference>
<keyword evidence="4 6" id="KW-0067">ATP-binding</keyword>
<dbReference type="GO" id="GO:0003723">
    <property type="term" value="F:RNA binding"/>
    <property type="evidence" value="ECO:0007669"/>
    <property type="project" value="UniProtKB-UniRule"/>
</dbReference>
<reference evidence="10" key="1">
    <citation type="submission" date="2021-01" db="UniProtKB">
        <authorList>
            <consortium name="EnsemblMetazoa"/>
        </authorList>
    </citation>
    <scope>IDENTIFICATION</scope>
</reference>
<dbReference type="RefSeq" id="XP_022668091.1">
    <property type="nucleotide sequence ID" value="XM_022812356.1"/>
</dbReference>